<dbReference type="Proteomes" id="UP000008963">
    <property type="component" value="Chromosome"/>
</dbReference>
<dbReference type="Pfam" id="PF00027">
    <property type="entry name" value="cNMP_binding"/>
    <property type="match status" value="1"/>
</dbReference>
<dbReference type="PROSITE" id="PS50042">
    <property type="entry name" value="CNMP_BINDING_3"/>
    <property type="match status" value="1"/>
</dbReference>
<sequence length="129" mass="14153">MNDSNQKLKIPETLIKTILDIARPLKYSSPSNLFYSGQTPIVAYLLLNGLVHFTKNGKVVGTFTRGSVIGLKELMTNSPISVDAQILPGTEVCFIDRSTILGILKESGQTPLKEFVQNLLNVDTTPNFT</sequence>
<dbReference type="eggNOG" id="COG0664">
    <property type="taxonomic scope" value="Bacteria"/>
</dbReference>
<proteinExistence type="predicted"/>
<dbReference type="EMBL" id="FQ312005">
    <property type="protein sequence ID" value="CBW26268.1"/>
    <property type="molecule type" value="Genomic_DNA"/>
</dbReference>
<reference evidence="3" key="1">
    <citation type="journal article" date="2013" name="ISME J.">
        <title>A small predatory core genome in the divergent marine Bacteriovorax marinus SJ and the terrestrial Bdellovibrio bacteriovorus.</title>
        <authorList>
            <person name="Crossman L.C."/>
            <person name="Chen H."/>
            <person name="Cerdeno-Tarraga A.M."/>
            <person name="Brooks K."/>
            <person name="Quail M.A."/>
            <person name="Pineiro S.A."/>
            <person name="Hobley L."/>
            <person name="Sockett R.E."/>
            <person name="Bentley S.D."/>
            <person name="Parkhill J."/>
            <person name="Williams H.N."/>
            <person name="Stine O.C."/>
        </authorList>
    </citation>
    <scope>NUCLEOTIDE SEQUENCE [LARGE SCALE GENOMIC DNA]</scope>
    <source>
        <strain evidence="3">ATCC BAA-682 / DSM 15412 / SJ</strain>
    </source>
</reference>
<dbReference type="InterPro" id="IPR014710">
    <property type="entry name" value="RmlC-like_jellyroll"/>
</dbReference>
<dbReference type="HOGENOM" id="CLU_1945767_0_0_7"/>
<gene>
    <name evidence="2" type="ordered locus">BMS_1405</name>
</gene>
<dbReference type="OrthoDB" id="5296115at2"/>
<dbReference type="CDD" id="cd00038">
    <property type="entry name" value="CAP_ED"/>
    <property type="match status" value="1"/>
</dbReference>
<evidence type="ECO:0000313" key="3">
    <source>
        <dbReference type="Proteomes" id="UP000008963"/>
    </source>
</evidence>
<organism evidence="2 3">
    <name type="scientific">Halobacteriovorax marinus (strain ATCC BAA-682 / DSM 15412 / SJ)</name>
    <name type="common">Bacteriovorax marinus</name>
    <dbReference type="NCBI Taxonomy" id="862908"/>
    <lineage>
        <taxon>Bacteria</taxon>
        <taxon>Pseudomonadati</taxon>
        <taxon>Bdellovibrionota</taxon>
        <taxon>Bacteriovoracia</taxon>
        <taxon>Bacteriovoracales</taxon>
        <taxon>Halobacteriovoraceae</taxon>
        <taxon>Halobacteriovorax</taxon>
    </lineage>
</organism>
<dbReference type="AlphaFoldDB" id="E1X041"/>
<protein>
    <recommendedName>
        <fullName evidence="1">Cyclic nucleotide-binding domain-containing protein</fullName>
    </recommendedName>
</protein>
<keyword evidence="3" id="KW-1185">Reference proteome</keyword>
<dbReference type="InterPro" id="IPR018490">
    <property type="entry name" value="cNMP-bd_dom_sf"/>
</dbReference>
<dbReference type="RefSeq" id="WP_014244052.1">
    <property type="nucleotide sequence ID" value="NC_016620.1"/>
</dbReference>
<dbReference type="KEGG" id="bmx:BMS_1405"/>
<dbReference type="PATRIC" id="fig|862908.3.peg.1337"/>
<accession>E1X041</accession>
<dbReference type="SUPFAM" id="SSF51206">
    <property type="entry name" value="cAMP-binding domain-like"/>
    <property type="match status" value="1"/>
</dbReference>
<evidence type="ECO:0000313" key="2">
    <source>
        <dbReference type="EMBL" id="CBW26268.1"/>
    </source>
</evidence>
<name>E1X041_HALMS</name>
<dbReference type="STRING" id="862908.BMS_1405"/>
<dbReference type="Gene3D" id="2.60.120.10">
    <property type="entry name" value="Jelly Rolls"/>
    <property type="match status" value="1"/>
</dbReference>
<evidence type="ECO:0000259" key="1">
    <source>
        <dbReference type="PROSITE" id="PS50042"/>
    </source>
</evidence>
<feature type="domain" description="Cyclic nucleotide-binding" evidence="1">
    <location>
        <begin position="10"/>
        <end position="104"/>
    </location>
</feature>
<dbReference type="InterPro" id="IPR000595">
    <property type="entry name" value="cNMP-bd_dom"/>
</dbReference>